<keyword evidence="12" id="KW-1185">Reference proteome</keyword>
<evidence type="ECO:0000313" key="11">
    <source>
        <dbReference type="EMBL" id="MEQ3353156.1"/>
    </source>
</evidence>
<keyword evidence="8" id="KW-0698">rRNA processing</keyword>
<evidence type="ECO:0000256" key="6">
    <source>
        <dbReference type="ARBA" id="ARBA00022801"/>
    </source>
</evidence>
<evidence type="ECO:0000256" key="2">
    <source>
        <dbReference type="ARBA" id="ARBA00010183"/>
    </source>
</evidence>
<comment type="caution">
    <text evidence="11">The sequence shown here is derived from an EMBL/GenBank/DDBJ whole genome shotgun (WGS) entry which is preliminary data.</text>
</comment>
<feature type="active site" evidence="8">
    <location>
        <position position="116"/>
    </location>
</feature>
<dbReference type="InterPro" id="IPR011907">
    <property type="entry name" value="RNase_III"/>
</dbReference>
<dbReference type="EC" id="3.1.26.3" evidence="8"/>
<evidence type="ECO:0000259" key="10">
    <source>
        <dbReference type="PROSITE" id="PS50142"/>
    </source>
</evidence>
<comment type="similarity">
    <text evidence="2">Belongs to the ribonuclease III family.</text>
</comment>
<dbReference type="Gene3D" id="1.10.1520.10">
    <property type="entry name" value="Ribonuclease III domain"/>
    <property type="match status" value="1"/>
</dbReference>
<evidence type="ECO:0000256" key="7">
    <source>
        <dbReference type="ARBA" id="ARBA00022884"/>
    </source>
</evidence>
<dbReference type="Gene3D" id="3.30.160.20">
    <property type="match status" value="1"/>
</dbReference>
<keyword evidence="7 8" id="KW-0694">RNA-binding</keyword>
<dbReference type="RefSeq" id="WP_349053552.1">
    <property type="nucleotide sequence ID" value="NZ_JBBNPS010000004.1"/>
</dbReference>
<dbReference type="PROSITE" id="PS50142">
    <property type="entry name" value="RNASE_3_2"/>
    <property type="match status" value="1"/>
</dbReference>
<evidence type="ECO:0000256" key="1">
    <source>
        <dbReference type="ARBA" id="ARBA00000109"/>
    </source>
</evidence>
<dbReference type="EMBL" id="JBBNPS010000004">
    <property type="protein sequence ID" value="MEQ3353156.1"/>
    <property type="molecule type" value="Genomic_DNA"/>
</dbReference>
<dbReference type="Proteomes" id="UP001481872">
    <property type="component" value="Unassembled WGS sequence"/>
</dbReference>
<evidence type="ECO:0000256" key="5">
    <source>
        <dbReference type="ARBA" id="ARBA00022759"/>
    </source>
</evidence>
<feature type="binding site" evidence="8">
    <location>
        <position position="43"/>
    </location>
    <ligand>
        <name>Mg(2+)</name>
        <dbReference type="ChEBI" id="CHEBI:18420"/>
    </ligand>
</feature>
<dbReference type="InterPro" id="IPR000999">
    <property type="entry name" value="RNase_III_dom"/>
</dbReference>
<keyword evidence="8" id="KW-0460">Magnesium</keyword>
<dbReference type="CDD" id="cd00593">
    <property type="entry name" value="RIBOc"/>
    <property type="match status" value="1"/>
</dbReference>
<dbReference type="GO" id="GO:0004525">
    <property type="term" value="F:ribonuclease III activity"/>
    <property type="evidence" value="ECO:0007669"/>
    <property type="project" value="UniProtKB-EC"/>
</dbReference>
<name>A0ABV1J6P0_9FIRM</name>
<evidence type="ECO:0000256" key="3">
    <source>
        <dbReference type="ARBA" id="ARBA00022664"/>
    </source>
</evidence>
<keyword evidence="8" id="KW-0479">Metal-binding</keyword>
<dbReference type="PANTHER" id="PTHR11207:SF0">
    <property type="entry name" value="RIBONUCLEASE 3"/>
    <property type="match status" value="1"/>
</dbReference>
<evidence type="ECO:0000259" key="9">
    <source>
        <dbReference type="PROSITE" id="PS50137"/>
    </source>
</evidence>
<dbReference type="NCBIfam" id="TIGR02191">
    <property type="entry name" value="RNaseIII"/>
    <property type="match status" value="1"/>
</dbReference>
<evidence type="ECO:0000313" key="12">
    <source>
        <dbReference type="Proteomes" id="UP001481872"/>
    </source>
</evidence>
<keyword evidence="3 8" id="KW-0507">mRNA processing</keyword>
<dbReference type="Pfam" id="PF14622">
    <property type="entry name" value="Ribonucleas_3_3"/>
    <property type="match status" value="1"/>
</dbReference>
<dbReference type="PROSITE" id="PS00517">
    <property type="entry name" value="RNASE_3_1"/>
    <property type="match status" value="1"/>
</dbReference>
<comment type="subcellular location">
    <subcellularLocation>
        <location evidence="8">Cytoplasm</location>
    </subcellularLocation>
</comment>
<feature type="domain" description="DRBM" evidence="9">
    <location>
        <begin position="149"/>
        <end position="221"/>
    </location>
</feature>
<feature type="binding site" evidence="8">
    <location>
        <position position="113"/>
    </location>
    <ligand>
        <name>Mg(2+)</name>
        <dbReference type="ChEBI" id="CHEBI:18420"/>
    </ligand>
</feature>
<dbReference type="PANTHER" id="PTHR11207">
    <property type="entry name" value="RIBONUCLEASE III"/>
    <property type="match status" value="1"/>
</dbReference>
<keyword evidence="5 8" id="KW-0255">Endonuclease</keyword>
<comment type="subunit">
    <text evidence="8">Homodimer.</text>
</comment>
<keyword evidence="4 8" id="KW-0540">Nuclease</keyword>
<organism evidence="11 12">
    <name type="scientific">Aedoeadaptatus acetigenes</name>
    <dbReference type="NCBI Taxonomy" id="2981723"/>
    <lineage>
        <taxon>Bacteria</taxon>
        <taxon>Bacillati</taxon>
        <taxon>Bacillota</taxon>
        <taxon>Tissierellia</taxon>
        <taxon>Tissierellales</taxon>
        <taxon>Peptoniphilaceae</taxon>
        <taxon>Aedoeadaptatus</taxon>
    </lineage>
</organism>
<reference evidence="11 12" key="1">
    <citation type="submission" date="2024-04" db="EMBL/GenBank/DDBJ databases">
        <title>Human intestinal bacterial collection.</title>
        <authorList>
            <person name="Pauvert C."/>
            <person name="Hitch T.C.A."/>
            <person name="Clavel T."/>
        </authorList>
    </citation>
    <scope>NUCLEOTIDE SEQUENCE [LARGE SCALE GENOMIC DNA]</scope>
    <source>
        <strain evidence="11 12">CLA-SR-H026</strain>
    </source>
</reference>
<dbReference type="SMART" id="SM00535">
    <property type="entry name" value="RIBOc"/>
    <property type="match status" value="1"/>
</dbReference>
<dbReference type="PROSITE" id="PS50137">
    <property type="entry name" value="DS_RBD"/>
    <property type="match status" value="1"/>
</dbReference>
<protein>
    <recommendedName>
        <fullName evidence="8">Ribonuclease 3</fullName>
        <ecNumber evidence="8">3.1.26.3</ecNumber>
    </recommendedName>
    <alternativeName>
        <fullName evidence="8">Ribonuclease III</fullName>
        <shortName evidence="8">RNase III</shortName>
    </alternativeName>
</protein>
<dbReference type="Pfam" id="PF00035">
    <property type="entry name" value="dsrm"/>
    <property type="match status" value="1"/>
</dbReference>
<comment type="cofactor">
    <cofactor evidence="8">
        <name>Mg(2+)</name>
        <dbReference type="ChEBI" id="CHEBI:18420"/>
    </cofactor>
</comment>
<accession>A0ABV1J6P0</accession>
<dbReference type="SMART" id="SM00358">
    <property type="entry name" value="DSRM"/>
    <property type="match status" value="1"/>
</dbReference>
<sequence length="224" mass="25193">MTSFHELEARIGIRFKNPALLTEAFSHKTYSKERNTQSYERLEFLGDSLLNFIVGDYLYSHCDEEEGALTKMRADLVCESALKAAAEALDLGSFLLMGEELKKDEKFNIHSDDLYESLLGAIYCDRGLDAARAFVEKTLLAGRRNFRADYKSLLQEAVQKKYRKNGVDYDLREIDPSAIGDEDRFESTVYVLGRAVATGRGRNRKTAEGAAAAEALRKMDHGEA</sequence>
<feature type="binding site" evidence="8">
    <location>
        <position position="116"/>
    </location>
    <ligand>
        <name>Mg(2+)</name>
        <dbReference type="ChEBI" id="CHEBI:18420"/>
    </ligand>
</feature>
<keyword evidence="8" id="KW-0699">rRNA-binding</keyword>
<dbReference type="SUPFAM" id="SSF54768">
    <property type="entry name" value="dsRNA-binding domain-like"/>
    <property type="match status" value="1"/>
</dbReference>
<dbReference type="SUPFAM" id="SSF69065">
    <property type="entry name" value="RNase III domain-like"/>
    <property type="match status" value="1"/>
</dbReference>
<keyword evidence="6 8" id="KW-0378">Hydrolase</keyword>
<evidence type="ECO:0000256" key="4">
    <source>
        <dbReference type="ARBA" id="ARBA00022722"/>
    </source>
</evidence>
<keyword evidence="8" id="KW-0819">tRNA processing</keyword>
<dbReference type="HAMAP" id="MF_00104">
    <property type="entry name" value="RNase_III"/>
    <property type="match status" value="1"/>
</dbReference>
<comment type="catalytic activity">
    <reaction evidence="1 8">
        <text>Endonucleolytic cleavage to 5'-phosphomonoester.</text>
        <dbReference type="EC" id="3.1.26.3"/>
    </reaction>
</comment>
<comment type="function">
    <text evidence="8">Digests double-stranded RNA. Involved in the processing of primary rRNA transcript to yield the immediate precursors to the large and small rRNAs (23S and 16S). Processes some mRNAs, and tRNAs when they are encoded in the rRNA operon. Processes pre-crRNA and tracrRNA of type II CRISPR loci if present in the organism.</text>
</comment>
<proteinExistence type="inferred from homology"/>
<feature type="domain" description="RNase III" evidence="10">
    <location>
        <begin position="4"/>
        <end position="127"/>
    </location>
</feature>
<evidence type="ECO:0000256" key="8">
    <source>
        <dbReference type="HAMAP-Rule" id="MF_00104"/>
    </source>
</evidence>
<keyword evidence="8" id="KW-0963">Cytoplasm</keyword>
<dbReference type="InterPro" id="IPR036389">
    <property type="entry name" value="RNase_III_sf"/>
</dbReference>
<dbReference type="InterPro" id="IPR014720">
    <property type="entry name" value="dsRBD_dom"/>
</dbReference>
<feature type="active site" evidence="8">
    <location>
        <position position="47"/>
    </location>
</feature>
<gene>
    <name evidence="8 11" type="primary">rnc</name>
    <name evidence="11" type="ORF">AAA081_02405</name>
</gene>